<dbReference type="PROSITE" id="PS00788">
    <property type="entry name" value="CHORISMATE_SYNTHASE_2"/>
    <property type="match status" value="1"/>
</dbReference>
<dbReference type="AlphaFoldDB" id="A0A1W1H4U6"/>
<dbReference type="PIRSF" id="PIRSF001456">
    <property type="entry name" value="Chorismate_synth"/>
    <property type="match status" value="1"/>
</dbReference>
<feature type="binding site" evidence="7">
    <location>
        <position position="279"/>
    </location>
    <ligand>
        <name>FMN</name>
        <dbReference type="ChEBI" id="CHEBI:58210"/>
    </ligand>
</feature>
<dbReference type="Gene3D" id="3.60.150.10">
    <property type="entry name" value="Chorismate synthase AroC"/>
    <property type="match status" value="1"/>
</dbReference>
<evidence type="ECO:0000256" key="7">
    <source>
        <dbReference type="HAMAP-Rule" id="MF_00300"/>
    </source>
</evidence>
<organism evidence="8 9">
    <name type="scientific">Desulfamplus magnetovallimortis</name>
    <dbReference type="NCBI Taxonomy" id="1246637"/>
    <lineage>
        <taxon>Bacteria</taxon>
        <taxon>Pseudomonadati</taxon>
        <taxon>Thermodesulfobacteriota</taxon>
        <taxon>Desulfobacteria</taxon>
        <taxon>Desulfobacterales</taxon>
        <taxon>Desulfobacteraceae</taxon>
        <taxon>Desulfamplus</taxon>
    </lineage>
</organism>
<dbReference type="Pfam" id="PF01264">
    <property type="entry name" value="Chorismate_synt"/>
    <property type="match status" value="1"/>
</dbReference>
<evidence type="ECO:0000313" key="9">
    <source>
        <dbReference type="Proteomes" id="UP000191931"/>
    </source>
</evidence>
<comment type="caution">
    <text evidence="7">Lacks conserved residue(s) required for the propagation of feature annotation.</text>
</comment>
<dbReference type="HAMAP" id="MF_00300">
    <property type="entry name" value="Chorismate_synth"/>
    <property type="match status" value="1"/>
</dbReference>
<dbReference type="InterPro" id="IPR035904">
    <property type="entry name" value="Chorismate_synth_AroC_sf"/>
</dbReference>
<keyword evidence="7" id="KW-0285">Flavoprotein</keyword>
<keyword evidence="7" id="KW-0288">FMN</keyword>
<comment type="subunit">
    <text evidence="7">Homotetramer.</text>
</comment>
<dbReference type="GO" id="GO:0009073">
    <property type="term" value="P:aromatic amino acid family biosynthetic process"/>
    <property type="evidence" value="ECO:0007669"/>
    <property type="project" value="UniProtKB-KW"/>
</dbReference>
<feature type="binding site" evidence="7">
    <location>
        <begin position="125"/>
        <end position="127"/>
    </location>
    <ligand>
        <name>FMN</name>
        <dbReference type="ChEBI" id="CHEBI:58210"/>
    </ligand>
</feature>
<dbReference type="InterPro" id="IPR020541">
    <property type="entry name" value="Chorismate_synthase_CS"/>
</dbReference>
<comment type="pathway">
    <text evidence="1 7">Metabolic intermediate biosynthesis; chorismate biosynthesis; chorismate from D-erythrose 4-phosphate and phosphoenolpyruvate: step 7/7.</text>
</comment>
<evidence type="ECO:0000256" key="3">
    <source>
        <dbReference type="ARBA" id="ARBA00013036"/>
    </source>
</evidence>
<accession>A0A1W1H4U6</accession>
<protein>
    <recommendedName>
        <fullName evidence="3 7">Chorismate synthase</fullName>
        <shortName evidence="7">CS</shortName>
        <ecNumber evidence="3 7">4.2.3.5</ecNumber>
    </recommendedName>
    <alternativeName>
        <fullName evidence="7">5-enolpyruvylshikimate-3-phosphate phospholyase</fullName>
    </alternativeName>
</protein>
<keyword evidence="5 7" id="KW-0057">Aromatic amino acid biosynthesis</keyword>
<proteinExistence type="inferred from homology"/>
<comment type="cofactor">
    <cofactor evidence="7">
        <name>FMNH2</name>
        <dbReference type="ChEBI" id="CHEBI:57618"/>
    </cofactor>
    <text evidence="7">Reduced FMN (FMNH(2)).</text>
</comment>
<dbReference type="GO" id="GO:0008652">
    <property type="term" value="P:amino acid biosynthetic process"/>
    <property type="evidence" value="ECO:0007669"/>
    <property type="project" value="UniProtKB-KW"/>
</dbReference>
<dbReference type="SUPFAM" id="SSF103263">
    <property type="entry name" value="Chorismate synthase, AroC"/>
    <property type="match status" value="1"/>
</dbReference>
<sequence length="356" mass="37954">MSGSTFGKCFQVSTWGESHGPALGVVIQGCPPGIELDESVIQKSLDKRKPGHGVASTKRKEPDIPEIMSGIFEGKTTGTPISIMIRNHDAKSRDYSDIASLFRPGHGDFTYHAKYGIRDYRGGGRASARETAARVAAGAVAEAFLRQIGHNISVDSMTVALGGIWIEKKDFAFAASNSFECPDQNALGKIEKRIDEVRKSGDSLGGVLEITARNVPAGLGEPVFDKLDADIAKAMMSIGAVKAVEIGSGCEAAVKTGFDNNDQITPSGFESNNCGGILAGISNGDDIVVRVHVKPIPSILKEQKTVDDKGNPCVLSTRGRHDICAIPRINPVCRAMLYLVIADHVLRQKAISPQKS</sequence>
<evidence type="ECO:0000256" key="1">
    <source>
        <dbReference type="ARBA" id="ARBA00005044"/>
    </source>
</evidence>
<keyword evidence="9" id="KW-1185">Reference proteome</keyword>
<feature type="binding site" evidence="7">
    <location>
        <position position="320"/>
    </location>
    <ligand>
        <name>FMN</name>
        <dbReference type="ChEBI" id="CHEBI:58210"/>
    </ligand>
</feature>
<gene>
    <name evidence="7 8" type="primary">aroC</name>
    <name evidence="8" type="ORF">MTBBW1_1010024</name>
</gene>
<keyword evidence="6 7" id="KW-0456">Lyase</keyword>
<dbReference type="STRING" id="1246637.MTBBW1_1010024"/>
<dbReference type="EMBL" id="FWEV01000004">
    <property type="protein sequence ID" value="SLM27476.1"/>
    <property type="molecule type" value="Genomic_DNA"/>
</dbReference>
<dbReference type="PANTHER" id="PTHR21085:SF0">
    <property type="entry name" value="CHORISMATE SYNTHASE"/>
    <property type="match status" value="1"/>
</dbReference>
<keyword evidence="7" id="KW-0274">FAD</keyword>
<feature type="binding site" evidence="7">
    <location>
        <begin position="294"/>
        <end position="298"/>
    </location>
    <ligand>
        <name>FMN</name>
        <dbReference type="ChEBI" id="CHEBI:58210"/>
    </ligand>
</feature>
<keyword evidence="4 7" id="KW-0028">Amino-acid biosynthesis</keyword>
<evidence type="ECO:0000256" key="2">
    <source>
        <dbReference type="ARBA" id="ARBA00008014"/>
    </source>
</evidence>
<feature type="binding site" evidence="7">
    <location>
        <position position="48"/>
    </location>
    <ligand>
        <name>NADP(+)</name>
        <dbReference type="ChEBI" id="CHEBI:58349"/>
    </ligand>
</feature>
<evidence type="ECO:0000256" key="5">
    <source>
        <dbReference type="ARBA" id="ARBA00023141"/>
    </source>
</evidence>
<dbReference type="GO" id="GO:0009423">
    <property type="term" value="P:chorismate biosynthetic process"/>
    <property type="evidence" value="ECO:0007669"/>
    <property type="project" value="UniProtKB-UniRule"/>
</dbReference>
<dbReference type="GO" id="GO:0005829">
    <property type="term" value="C:cytosol"/>
    <property type="evidence" value="ECO:0007669"/>
    <property type="project" value="TreeGrafter"/>
</dbReference>
<dbReference type="NCBIfam" id="TIGR00033">
    <property type="entry name" value="aroC"/>
    <property type="match status" value="1"/>
</dbReference>
<dbReference type="CDD" id="cd07304">
    <property type="entry name" value="Chorismate_synthase"/>
    <property type="match status" value="1"/>
</dbReference>
<evidence type="ECO:0000313" key="8">
    <source>
        <dbReference type="EMBL" id="SLM27476.1"/>
    </source>
</evidence>
<dbReference type="PANTHER" id="PTHR21085">
    <property type="entry name" value="CHORISMATE SYNTHASE"/>
    <property type="match status" value="1"/>
</dbReference>
<evidence type="ECO:0000256" key="4">
    <source>
        <dbReference type="ARBA" id="ARBA00022605"/>
    </source>
</evidence>
<dbReference type="GO" id="GO:0004107">
    <property type="term" value="F:chorismate synthase activity"/>
    <property type="evidence" value="ECO:0007669"/>
    <property type="project" value="UniProtKB-UniRule"/>
</dbReference>
<comment type="similarity">
    <text evidence="2 7">Belongs to the chorismate synthase family.</text>
</comment>
<keyword evidence="7" id="KW-0521">NADP</keyword>
<reference evidence="8 9" key="1">
    <citation type="submission" date="2017-03" db="EMBL/GenBank/DDBJ databases">
        <authorList>
            <person name="Afonso C.L."/>
            <person name="Miller P.J."/>
            <person name="Scott M.A."/>
            <person name="Spackman E."/>
            <person name="Goraichik I."/>
            <person name="Dimitrov K.M."/>
            <person name="Suarez D.L."/>
            <person name="Swayne D.E."/>
        </authorList>
    </citation>
    <scope>NUCLEOTIDE SEQUENCE [LARGE SCALE GENOMIC DNA]</scope>
    <source>
        <strain evidence="8">PRJEB14757</strain>
    </source>
</reference>
<dbReference type="OrthoDB" id="9771806at2"/>
<dbReference type="Proteomes" id="UP000191931">
    <property type="component" value="Unassembled WGS sequence"/>
</dbReference>
<comment type="function">
    <text evidence="7">Catalyzes the anti-1,4-elimination of the C-3 phosphate and the C-6 proR hydrogen from 5-enolpyruvylshikimate-3-phosphate (EPSP) to yield chorismate, which is the branch point compound that serves as the starting substrate for the three terminal pathways of aromatic amino acid biosynthesis. This reaction introduces a second double bond into the aromatic ring system.</text>
</comment>
<dbReference type="UniPathway" id="UPA00053">
    <property type="reaction ID" value="UER00090"/>
</dbReference>
<name>A0A1W1H4U6_9BACT</name>
<comment type="catalytic activity">
    <reaction evidence="7">
        <text>5-O-(1-carboxyvinyl)-3-phosphoshikimate = chorismate + phosphate</text>
        <dbReference type="Rhea" id="RHEA:21020"/>
        <dbReference type="ChEBI" id="CHEBI:29748"/>
        <dbReference type="ChEBI" id="CHEBI:43474"/>
        <dbReference type="ChEBI" id="CHEBI:57701"/>
        <dbReference type="EC" id="4.2.3.5"/>
    </reaction>
</comment>
<dbReference type="RefSeq" id="WP_080803710.1">
    <property type="nucleotide sequence ID" value="NZ_LT828544.1"/>
</dbReference>
<dbReference type="EC" id="4.2.3.5" evidence="3 7"/>
<dbReference type="GO" id="GO:0010181">
    <property type="term" value="F:FMN binding"/>
    <property type="evidence" value="ECO:0007669"/>
    <property type="project" value="TreeGrafter"/>
</dbReference>
<evidence type="ECO:0000256" key="6">
    <source>
        <dbReference type="ARBA" id="ARBA00023239"/>
    </source>
</evidence>
<dbReference type="InterPro" id="IPR000453">
    <property type="entry name" value="Chorismate_synth"/>
</dbReference>
<dbReference type="NCBIfam" id="NF003793">
    <property type="entry name" value="PRK05382.1"/>
    <property type="match status" value="1"/>
</dbReference>